<keyword evidence="4" id="KW-1185">Reference proteome</keyword>
<keyword evidence="1" id="KW-1133">Transmembrane helix</keyword>
<dbReference type="Pfam" id="PF01757">
    <property type="entry name" value="Acyl_transf_3"/>
    <property type="match status" value="1"/>
</dbReference>
<sequence>MTKRHDIQGIRGLAITGVLAFHLNEAYFPSGFVGVDMFFVLSGYLMAVILSKENSLDLTVFRQFYTRRFKRIVPLYAIMIAALTIIVPFFLLRRDVAKYCEDVVWAASFATNIQTVLEKRDYFSELYDSNVLTH</sequence>
<dbReference type="InterPro" id="IPR002656">
    <property type="entry name" value="Acyl_transf_3_dom"/>
</dbReference>
<keyword evidence="1" id="KW-0472">Membrane</keyword>
<feature type="transmembrane region" description="Helical" evidence="1">
    <location>
        <begin position="72"/>
        <end position="92"/>
    </location>
</feature>
<name>A0AAV5UNC8_9BILA</name>
<evidence type="ECO:0000313" key="4">
    <source>
        <dbReference type="Proteomes" id="UP001432027"/>
    </source>
</evidence>
<keyword evidence="1" id="KW-0812">Transmembrane</keyword>
<dbReference type="Proteomes" id="UP001432027">
    <property type="component" value="Unassembled WGS sequence"/>
</dbReference>
<dbReference type="GO" id="GO:0000271">
    <property type="term" value="P:polysaccharide biosynthetic process"/>
    <property type="evidence" value="ECO:0007669"/>
    <property type="project" value="TreeGrafter"/>
</dbReference>
<dbReference type="PANTHER" id="PTHR23028">
    <property type="entry name" value="ACETYLTRANSFERASE"/>
    <property type="match status" value="1"/>
</dbReference>
<protein>
    <recommendedName>
        <fullName evidence="2">Acyltransferase 3 domain-containing protein</fullName>
    </recommendedName>
</protein>
<accession>A0AAV5UNC8</accession>
<comment type="caution">
    <text evidence="3">The sequence shown here is derived from an EMBL/GenBank/DDBJ whole genome shotgun (WGS) entry which is preliminary data.</text>
</comment>
<dbReference type="InterPro" id="IPR050879">
    <property type="entry name" value="Acyltransferase_3"/>
</dbReference>
<proteinExistence type="predicted"/>
<dbReference type="GO" id="GO:0016020">
    <property type="term" value="C:membrane"/>
    <property type="evidence" value="ECO:0007669"/>
    <property type="project" value="TreeGrafter"/>
</dbReference>
<evidence type="ECO:0000259" key="2">
    <source>
        <dbReference type="Pfam" id="PF01757"/>
    </source>
</evidence>
<feature type="transmembrane region" description="Helical" evidence="1">
    <location>
        <begin position="26"/>
        <end position="51"/>
    </location>
</feature>
<feature type="non-terminal residue" evidence="3">
    <location>
        <position position="134"/>
    </location>
</feature>
<organism evidence="3 4">
    <name type="scientific">Pristionchus entomophagus</name>
    <dbReference type="NCBI Taxonomy" id="358040"/>
    <lineage>
        <taxon>Eukaryota</taxon>
        <taxon>Metazoa</taxon>
        <taxon>Ecdysozoa</taxon>
        <taxon>Nematoda</taxon>
        <taxon>Chromadorea</taxon>
        <taxon>Rhabditida</taxon>
        <taxon>Rhabditina</taxon>
        <taxon>Diplogasteromorpha</taxon>
        <taxon>Diplogasteroidea</taxon>
        <taxon>Neodiplogasteridae</taxon>
        <taxon>Pristionchus</taxon>
    </lineage>
</organism>
<evidence type="ECO:0000256" key="1">
    <source>
        <dbReference type="SAM" id="Phobius"/>
    </source>
</evidence>
<dbReference type="PANTHER" id="PTHR23028:SF53">
    <property type="entry name" value="ACYL_TRANSF_3 DOMAIN-CONTAINING PROTEIN"/>
    <property type="match status" value="1"/>
</dbReference>
<feature type="domain" description="Acyltransferase 3" evidence="2">
    <location>
        <begin position="5"/>
        <end position="91"/>
    </location>
</feature>
<dbReference type="EMBL" id="BTSX01000006">
    <property type="protein sequence ID" value="GMT07926.1"/>
    <property type="molecule type" value="Genomic_DNA"/>
</dbReference>
<dbReference type="GO" id="GO:0016747">
    <property type="term" value="F:acyltransferase activity, transferring groups other than amino-acyl groups"/>
    <property type="evidence" value="ECO:0007669"/>
    <property type="project" value="InterPro"/>
</dbReference>
<evidence type="ECO:0000313" key="3">
    <source>
        <dbReference type="EMBL" id="GMT07926.1"/>
    </source>
</evidence>
<reference evidence="3" key="1">
    <citation type="submission" date="2023-10" db="EMBL/GenBank/DDBJ databases">
        <title>Genome assembly of Pristionchus species.</title>
        <authorList>
            <person name="Yoshida K."/>
            <person name="Sommer R.J."/>
        </authorList>
    </citation>
    <scope>NUCLEOTIDE SEQUENCE</scope>
    <source>
        <strain evidence="3">RS0144</strain>
    </source>
</reference>
<dbReference type="AlphaFoldDB" id="A0AAV5UNC8"/>
<gene>
    <name evidence="3" type="ORF">PENTCL1PPCAC_30100</name>
</gene>